<dbReference type="InterPro" id="IPR025295">
    <property type="entry name" value="eCIS_core_dom"/>
</dbReference>
<dbReference type="Pfam" id="PF13699">
    <property type="entry name" value="eCIS_core"/>
    <property type="match status" value="1"/>
</dbReference>
<reference evidence="2 3" key="1">
    <citation type="submission" date="2014-09" db="EMBL/GenBank/DDBJ databases">
        <title>Vibrio maritimus JCM 19240. (C210) whole genome shotgun sequence.</title>
        <authorList>
            <person name="Sawabe T."/>
            <person name="Meirelles P."/>
            <person name="Nakanishi M."/>
            <person name="Sayaka M."/>
            <person name="Hattori M."/>
            <person name="Ohkuma M."/>
        </authorList>
    </citation>
    <scope>NUCLEOTIDE SEQUENCE [LARGE SCALE GENOMIC DNA]</scope>
    <source>
        <strain evidence="2 3">JCM 19240</strain>
    </source>
</reference>
<keyword evidence="2" id="KW-0648">Protein biosynthesis</keyword>
<keyword evidence="2" id="KW-0396">Initiation factor</keyword>
<dbReference type="AlphaFoldDB" id="A0A090T636"/>
<sequence>MDDVKVHYNSSKPAQLQAHAYAQGSNIHIGPGQEKHLAHEAWHVVQQKQGRVKPTMQMKGKVNINDDASLEREADVMGAKALQMAPANHQPHQLKTASTTATVQAKLSNSVLNVAGETHDEYEQLGNETLRDKEKKFASQKAGGSYWQEPQFKVTDDSTWYGKNKGESGDPVRLQFLQCVELIDSLCGKFIPMLDHNVKDEAKMLRERVEEGVRTIGGGVTERYKEMGSEHSSGVRSLSDSQADAAQKISPKLTEMSAKCKAIYDLIQSDGTLNPGADKQIAALKVEAVKLNKEIKTIAAVLHNKTALTQSNVRIPRSKAMHFSAQASHATKGIWKVGNNHYDDIKTYIKGLFVGAPKYNLMSKADFNKERDAFKPK</sequence>
<evidence type="ECO:0000259" key="1">
    <source>
        <dbReference type="Pfam" id="PF13699"/>
    </source>
</evidence>
<organism evidence="2 3">
    <name type="scientific">Vibrio maritimus</name>
    <dbReference type="NCBI Taxonomy" id="990268"/>
    <lineage>
        <taxon>Bacteria</taxon>
        <taxon>Pseudomonadati</taxon>
        <taxon>Pseudomonadota</taxon>
        <taxon>Gammaproteobacteria</taxon>
        <taxon>Vibrionales</taxon>
        <taxon>Vibrionaceae</taxon>
        <taxon>Vibrio</taxon>
    </lineage>
</organism>
<dbReference type="GO" id="GO:0003743">
    <property type="term" value="F:translation initiation factor activity"/>
    <property type="evidence" value="ECO:0007669"/>
    <property type="project" value="UniProtKB-KW"/>
</dbReference>
<feature type="domain" description="eCIS core" evidence="1">
    <location>
        <begin position="2"/>
        <end position="50"/>
    </location>
</feature>
<dbReference type="EMBL" id="BBMT01000007">
    <property type="protein sequence ID" value="GAL35435.1"/>
    <property type="molecule type" value="Genomic_DNA"/>
</dbReference>
<protein>
    <submittedName>
        <fullName evidence="2">Translation initiation factor 2</fullName>
    </submittedName>
</protein>
<evidence type="ECO:0000313" key="2">
    <source>
        <dbReference type="EMBL" id="GAL35435.1"/>
    </source>
</evidence>
<evidence type="ECO:0000313" key="3">
    <source>
        <dbReference type="Proteomes" id="UP000029224"/>
    </source>
</evidence>
<accession>A0A090T636</accession>
<gene>
    <name evidence="2" type="ORF">JCM19240_282</name>
</gene>
<name>A0A090T636_9VIBR</name>
<dbReference type="Proteomes" id="UP000029224">
    <property type="component" value="Unassembled WGS sequence"/>
</dbReference>
<proteinExistence type="predicted"/>
<reference evidence="2 3" key="2">
    <citation type="submission" date="2014-09" db="EMBL/GenBank/DDBJ databases">
        <authorList>
            <consortium name="NBRP consortium"/>
            <person name="Sawabe T."/>
            <person name="Meirelles P."/>
            <person name="Nakanishi M."/>
            <person name="Sayaka M."/>
            <person name="Hattori M."/>
            <person name="Ohkuma M."/>
        </authorList>
    </citation>
    <scope>NUCLEOTIDE SEQUENCE [LARGE SCALE GENOMIC DNA]</scope>
    <source>
        <strain evidence="2 3">JCM 19240</strain>
    </source>
</reference>
<keyword evidence="3" id="KW-1185">Reference proteome</keyword>
<comment type="caution">
    <text evidence="2">The sequence shown here is derived from an EMBL/GenBank/DDBJ whole genome shotgun (WGS) entry which is preliminary data.</text>
</comment>